<name>A0AAP0PMJ8_9MAGN</name>
<feature type="compositionally biased region" description="Basic and acidic residues" evidence="1">
    <location>
        <begin position="333"/>
        <end position="345"/>
    </location>
</feature>
<keyword evidence="4" id="KW-1185">Reference proteome</keyword>
<protein>
    <submittedName>
        <fullName evidence="3">Uncharacterized protein</fullName>
    </submittedName>
</protein>
<dbReference type="EMBL" id="JBBNAG010000003">
    <property type="protein sequence ID" value="KAK9149512.1"/>
    <property type="molecule type" value="Genomic_DNA"/>
</dbReference>
<comment type="caution">
    <text evidence="3">The sequence shown here is derived from an EMBL/GenBank/DDBJ whole genome shotgun (WGS) entry which is preliminary data.</text>
</comment>
<feature type="compositionally biased region" description="Basic and acidic residues" evidence="1">
    <location>
        <begin position="386"/>
        <end position="405"/>
    </location>
</feature>
<feature type="region of interest" description="Disordered" evidence="1">
    <location>
        <begin position="222"/>
        <end position="270"/>
    </location>
</feature>
<feature type="compositionally biased region" description="Basic and acidic residues" evidence="1">
    <location>
        <begin position="222"/>
        <end position="233"/>
    </location>
</feature>
<feature type="compositionally biased region" description="Low complexity" evidence="1">
    <location>
        <begin position="406"/>
        <end position="415"/>
    </location>
</feature>
<feature type="region of interest" description="Disordered" evidence="1">
    <location>
        <begin position="1"/>
        <end position="22"/>
    </location>
</feature>
<evidence type="ECO:0000256" key="1">
    <source>
        <dbReference type="SAM" id="MobiDB-lite"/>
    </source>
</evidence>
<evidence type="ECO:0000256" key="2">
    <source>
        <dbReference type="SAM" id="Phobius"/>
    </source>
</evidence>
<keyword evidence="2" id="KW-0472">Membrane</keyword>
<reference evidence="3 4" key="1">
    <citation type="submission" date="2024-01" db="EMBL/GenBank/DDBJ databases">
        <title>Genome assemblies of Stephania.</title>
        <authorList>
            <person name="Yang L."/>
        </authorList>
    </citation>
    <scope>NUCLEOTIDE SEQUENCE [LARGE SCALE GENOMIC DNA]</scope>
    <source>
        <strain evidence="3">JXDWG</strain>
        <tissue evidence="3">Leaf</tissue>
    </source>
</reference>
<feature type="region of interest" description="Disordered" evidence="1">
    <location>
        <begin position="330"/>
        <end position="434"/>
    </location>
</feature>
<accession>A0AAP0PMJ8</accession>
<dbReference type="Proteomes" id="UP001419268">
    <property type="component" value="Unassembled WGS sequence"/>
</dbReference>
<feature type="compositionally biased region" description="Basic and acidic residues" evidence="1">
    <location>
        <begin position="417"/>
        <end position="426"/>
    </location>
</feature>
<gene>
    <name evidence="3" type="ORF">Scep_008269</name>
</gene>
<evidence type="ECO:0000313" key="3">
    <source>
        <dbReference type="EMBL" id="KAK9149512.1"/>
    </source>
</evidence>
<proteinExistence type="predicted"/>
<dbReference type="AlphaFoldDB" id="A0AAP0PMJ8"/>
<evidence type="ECO:0000313" key="4">
    <source>
        <dbReference type="Proteomes" id="UP001419268"/>
    </source>
</evidence>
<sequence length="463" mass="50054">MTLRHPRRQPEDIASSSPSTHSIPEGEALLLSLPAQPSSAVAAPNEAKGTIVAAILIFFISDLTYCKLVSDMIQIYGSQMVETGLWAAVVLLIISAIAVHIARRWHALPEPRRGLLVPKACPCSRLRFVPRNLPKSAEPCRAALEACLARAKAWPCSCLRHARARAKVRAKEFAQVCPSLARARAEVRARALPVLAPRFVPRNVPKSARACAKPRFIVADERRGTSEAADARQQRWRRLSSGGRRDQQQCGAARRGDSGGGRLWKSSSGAAAEMAGRGGAARRRSCPAAAAIGRTAVINRLRVMIDHPSNKDMVDIVNSCILIGVGGKKARSDRRGTCEGCDGRRRQGRWRQGGRDGGGGSEGRRQRGSEDAGGDGGGGQAINETLRGRWRWEAAPARDERRERGTVAGTAAGRQGTRRERRDGGRDGGITDLGEARGDQMVFLTSLEVVTLCLLDTLALTWR</sequence>
<keyword evidence="2" id="KW-0812">Transmembrane</keyword>
<feature type="transmembrane region" description="Helical" evidence="2">
    <location>
        <begin position="85"/>
        <end position="103"/>
    </location>
</feature>
<organism evidence="3 4">
    <name type="scientific">Stephania cephalantha</name>
    <dbReference type="NCBI Taxonomy" id="152367"/>
    <lineage>
        <taxon>Eukaryota</taxon>
        <taxon>Viridiplantae</taxon>
        <taxon>Streptophyta</taxon>
        <taxon>Embryophyta</taxon>
        <taxon>Tracheophyta</taxon>
        <taxon>Spermatophyta</taxon>
        <taxon>Magnoliopsida</taxon>
        <taxon>Ranunculales</taxon>
        <taxon>Menispermaceae</taxon>
        <taxon>Menispermoideae</taxon>
        <taxon>Cissampelideae</taxon>
        <taxon>Stephania</taxon>
    </lineage>
</organism>
<keyword evidence="2" id="KW-1133">Transmembrane helix</keyword>